<dbReference type="Proteomes" id="UP000178448">
    <property type="component" value="Unassembled WGS sequence"/>
</dbReference>
<gene>
    <name evidence="1" type="ORF">A2Z33_00420</name>
</gene>
<evidence type="ECO:0000313" key="1">
    <source>
        <dbReference type="EMBL" id="OGG01494.1"/>
    </source>
</evidence>
<reference evidence="1 2" key="1">
    <citation type="journal article" date="2016" name="Nat. Commun.">
        <title>Thousands of microbial genomes shed light on interconnected biogeochemical processes in an aquifer system.</title>
        <authorList>
            <person name="Anantharaman K."/>
            <person name="Brown C.T."/>
            <person name="Hug L.A."/>
            <person name="Sharon I."/>
            <person name="Castelle C.J."/>
            <person name="Probst A.J."/>
            <person name="Thomas B.C."/>
            <person name="Singh A."/>
            <person name="Wilkins M.J."/>
            <person name="Karaoz U."/>
            <person name="Brodie E.L."/>
            <person name="Williams K.H."/>
            <person name="Hubbard S.S."/>
            <person name="Banfield J.F."/>
        </authorList>
    </citation>
    <scope>NUCLEOTIDE SEQUENCE [LARGE SCALE GENOMIC DNA]</scope>
</reference>
<dbReference type="EMBL" id="MFJD01000015">
    <property type="protein sequence ID" value="OGG01494.1"/>
    <property type="molecule type" value="Genomic_DNA"/>
</dbReference>
<dbReference type="AlphaFoldDB" id="A0A1F5YN07"/>
<organism evidence="1 2">
    <name type="scientific">Candidatus Gottesmanbacteria bacterium RBG_16_52_11</name>
    <dbReference type="NCBI Taxonomy" id="1798374"/>
    <lineage>
        <taxon>Bacteria</taxon>
        <taxon>Candidatus Gottesmaniibacteriota</taxon>
    </lineage>
</organism>
<comment type="caution">
    <text evidence="1">The sequence shown here is derived from an EMBL/GenBank/DDBJ whole genome shotgun (WGS) entry which is preliminary data.</text>
</comment>
<name>A0A1F5YN07_9BACT</name>
<evidence type="ECO:0000313" key="2">
    <source>
        <dbReference type="Proteomes" id="UP000178448"/>
    </source>
</evidence>
<accession>A0A1F5YN07</accession>
<proteinExistence type="predicted"/>
<sequence length="247" mass="27518">MLTTSEASDGVVELVFDPTQRYRLDFSTGELSRALYSRPDNWHPAGSYPVESDTVNAEHFWLPLTVSAPGGDRTGIEVHWFRPNQEDPFEVQVFDTSSGQAWGLDTTEMKWMEIVRGQSDELTDTDLTPESDPAEYFPGWEYIPGGIRKVTDGPSWRHPNGNILTESEVGELMHLNQIIENGRTVEYQYEIICRLSEVTGGQKAFFDEGAGYWQIGPRGIVCGVGIGDGTFAEYILQPNGDFEPASG</sequence>
<protein>
    <submittedName>
        <fullName evidence="1">Uncharacterized protein</fullName>
    </submittedName>
</protein>